<accession>A0A1G7IQ36</accession>
<evidence type="ECO:0000313" key="2">
    <source>
        <dbReference type="EMBL" id="SDF14860.1"/>
    </source>
</evidence>
<proteinExistence type="predicted"/>
<dbReference type="Proteomes" id="UP000182427">
    <property type="component" value="Chromosome I"/>
</dbReference>
<reference evidence="2 3" key="1">
    <citation type="submission" date="2016-10" db="EMBL/GenBank/DDBJ databases">
        <authorList>
            <person name="de Groot N.N."/>
        </authorList>
    </citation>
    <scope>NUCLEOTIDE SEQUENCE [LARGE SCALE GENOMIC DNA]</scope>
    <source>
        <strain evidence="2 3">GAS232</strain>
    </source>
</reference>
<keyword evidence="3" id="KW-1185">Reference proteome</keyword>
<evidence type="ECO:0000313" key="3">
    <source>
        <dbReference type="Proteomes" id="UP000182427"/>
    </source>
</evidence>
<sequence>MQPAKTSPSAAVRFRIASSRCCSWNYATRTAMNDSQRHAEGVENRTKCPVKPLSHSTPTNQKK</sequence>
<protein>
    <submittedName>
        <fullName evidence="2">Uncharacterized protein</fullName>
    </submittedName>
</protein>
<organism evidence="2 3">
    <name type="scientific">Terriglobus roseus</name>
    <dbReference type="NCBI Taxonomy" id="392734"/>
    <lineage>
        <taxon>Bacteria</taxon>
        <taxon>Pseudomonadati</taxon>
        <taxon>Acidobacteriota</taxon>
        <taxon>Terriglobia</taxon>
        <taxon>Terriglobales</taxon>
        <taxon>Acidobacteriaceae</taxon>
        <taxon>Terriglobus</taxon>
    </lineage>
</organism>
<feature type="region of interest" description="Disordered" evidence="1">
    <location>
        <begin position="34"/>
        <end position="63"/>
    </location>
</feature>
<name>A0A1G7IQ36_9BACT</name>
<dbReference type="EMBL" id="LT629690">
    <property type="protein sequence ID" value="SDF14860.1"/>
    <property type="molecule type" value="Genomic_DNA"/>
</dbReference>
<feature type="compositionally biased region" description="Polar residues" evidence="1">
    <location>
        <begin position="54"/>
        <end position="63"/>
    </location>
</feature>
<evidence type="ECO:0000256" key="1">
    <source>
        <dbReference type="SAM" id="MobiDB-lite"/>
    </source>
</evidence>
<dbReference type="AlphaFoldDB" id="A0A1G7IQ36"/>
<gene>
    <name evidence="2" type="ORF">SAMN05444167_1534</name>
</gene>
<feature type="compositionally biased region" description="Basic and acidic residues" evidence="1">
    <location>
        <begin position="35"/>
        <end position="46"/>
    </location>
</feature>